<organism evidence="1 2">
    <name type="scientific">Sphenostylis stenocarpa</name>
    <dbReference type="NCBI Taxonomy" id="92480"/>
    <lineage>
        <taxon>Eukaryota</taxon>
        <taxon>Viridiplantae</taxon>
        <taxon>Streptophyta</taxon>
        <taxon>Embryophyta</taxon>
        <taxon>Tracheophyta</taxon>
        <taxon>Spermatophyta</taxon>
        <taxon>Magnoliopsida</taxon>
        <taxon>eudicotyledons</taxon>
        <taxon>Gunneridae</taxon>
        <taxon>Pentapetalae</taxon>
        <taxon>rosids</taxon>
        <taxon>fabids</taxon>
        <taxon>Fabales</taxon>
        <taxon>Fabaceae</taxon>
        <taxon>Papilionoideae</taxon>
        <taxon>50 kb inversion clade</taxon>
        <taxon>NPAAA clade</taxon>
        <taxon>indigoferoid/millettioid clade</taxon>
        <taxon>Phaseoleae</taxon>
        <taxon>Sphenostylis</taxon>
    </lineage>
</organism>
<protein>
    <submittedName>
        <fullName evidence="1">Uncharacterized protein</fullName>
    </submittedName>
</protein>
<sequence>MDNVVRQRRFLSRDMLRSQVPHIPKFLMKPRYFRFRNSSILIFGHCHGVLDSLILLVTGEHKILAPFMMGPNVSREASIVLCL</sequence>
<name>A0AA86T452_9FABA</name>
<evidence type="ECO:0000313" key="2">
    <source>
        <dbReference type="Proteomes" id="UP001189624"/>
    </source>
</evidence>
<dbReference type="Gramene" id="rna-AYBTSS11_LOCUS25744">
    <property type="protein sequence ID" value="CAJ1973680.1"/>
    <property type="gene ID" value="gene-AYBTSS11_LOCUS25744"/>
</dbReference>
<gene>
    <name evidence="1" type="ORF">AYBTSS11_LOCUS25744</name>
</gene>
<dbReference type="EMBL" id="OY731406">
    <property type="protein sequence ID" value="CAJ1973680.1"/>
    <property type="molecule type" value="Genomic_DNA"/>
</dbReference>
<reference evidence="1" key="1">
    <citation type="submission" date="2023-10" db="EMBL/GenBank/DDBJ databases">
        <authorList>
            <person name="Domelevo Entfellner J.-B."/>
        </authorList>
    </citation>
    <scope>NUCLEOTIDE SEQUENCE</scope>
</reference>
<dbReference type="AlphaFoldDB" id="A0AA86T452"/>
<proteinExistence type="predicted"/>
<accession>A0AA86T452</accession>
<dbReference type="Proteomes" id="UP001189624">
    <property type="component" value="Chromosome 9"/>
</dbReference>
<evidence type="ECO:0000313" key="1">
    <source>
        <dbReference type="EMBL" id="CAJ1973680.1"/>
    </source>
</evidence>
<keyword evidence="2" id="KW-1185">Reference proteome</keyword>